<dbReference type="Proteomes" id="UP000191522">
    <property type="component" value="Unassembled WGS sequence"/>
</dbReference>
<keyword evidence="16" id="KW-1185">Reference proteome</keyword>
<accession>A0A1V6PC17</accession>
<organism evidence="15 16">
    <name type="scientific">Penicillium decumbens</name>
    <dbReference type="NCBI Taxonomy" id="69771"/>
    <lineage>
        <taxon>Eukaryota</taxon>
        <taxon>Fungi</taxon>
        <taxon>Dikarya</taxon>
        <taxon>Ascomycota</taxon>
        <taxon>Pezizomycotina</taxon>
        <taxon>Eurotiomycetes</taxon>
        <taxon>Eurotiomycetidae</taxon>
        <taxon>Eurotiales</taxon>
        <taxon>Aspergillaceae</taxon>
        <taxon>Penicillium</taxon>
    </lineage>
</organism>
<evidence type="ECO:0000256" key="4">
    <source>
        <dbReference type="ARBA" id="ARBA00022448"/>
    </source>
</evidence>
<comment type="subunit">
    <text evidence="10">Component of the conserved oligomeric Golgi complex.</text>
</comment>
<keyword evidence="12" id="KW-0732">Signal</keyword>
<keyword evidence="5 10" id="KW-0653">Protein transport</keyword>
<evidence type="ECO:0000259" key="14">
    <source>
        <dbReference type="Pfam" id="PF20653"/>
    </source>
</evidence>
<evidence type="ECO:0000256" key="11">
    <source>
        <dbReference type="SAM" id="MobiDB-lite"/>
    </source>
</evidence>
<dbReference type="OMA" id="HSCLDFF"/>
<dbReference type="Pfam" id="PF06419">
    <property type="entry name" value="COG6_N"/>
    <property type="match status" value="1"/>
</dbReference>
<feature type="domain" description="Conserved oligomeric complex COG6 N-terminal" evidence="13">
    <location>
        <begin position="84"/>
        <end position="195"/>
    </location>
</feature>
<reference evidence="16" key="1">
    <citation type="journal article" date="2017" name="Nat. Microbiol.">
        <title>Global analysis of biosynthetic gene clusters reveals vast potential of secondary metabolite production in Penicillium species.</title>
        <authorList>
            <person name="Nielsen J.C."/>
            <person name="Grijseels S."/>
            <person name="Prigent S."/>
            <person name="Ji B."/>
            <person name="Dainat J."/>
            <person name="Nielsen K.F."/>
            <person name="Frisvad J.C."/>
            <person name="Workman M."/>
            <person name="Nielsen J."/>
        </authorList>
    </citation>
    <scope>NUCLEOTIDE SEQUENCE [LARGE SCALE GENOMIC DNA]</scope>
    <source>
        <strain evidence="16">IBT 11843</strain>
    </source>
</reference>
<dbReference type="PANTHER" id="PTHR21506:SF0">
    <property type="entry name" value="CONSERVED OLIGOMERIC GOLGI COMPLEX SUBUNIT 6"/>
    <property type="match status" value="1"/>
</dbReference>
<keyword evidence="7 10" id="KW-0472">Membrane</keyword>
<dbReference type="InterPro" id="IPR048369">
    <property type="entry name" value="COG6_C"/>
</dbReference>
<feature type="chain" id="PRO_5013320110" description="Conserved oligomeric Golgi complex subunit 6" evidence="12">
    <location>
        <begin position="28"/>
        <end position="777"/>
    </location>
</feature>
<evidence type="ECO:0000256" key="12">
    <source>
        <dbReference type="SAM" id="SignalP"/>
    </source>
</evidence>
<evidence type="ECO:0000256" key="7">
    <source>
        <dbReference type="ARBA" id="ARBA00023136"/>
    </source>
</evidence>
<dbReference type="Pfam" id="PF20653">
    <property type="entry name" value="COG6_C"/>
    <property type="match status" value="1"/>
</dbReference>
<evidence type="ECO:0000256" key="10">
    <source>
        <dbReference type="RuleBase" id="RU365075"/>
    </source>
</evidence>
<dbReference type="InterPro" id="IPR010490">
    <property type="entry name" value="COG6"/>
</dbReference>
<keyword evidence="4 10" id="KW-0813">Transport</keyword>
<dbReference type="GO" id="GO:0006891">
    <property type="term" value="P:intra-Golgi vesicle-mediated transport"/>
    <property type="evidence" value="ECO:0007669"/>
    <property type="project" value="UniProtKB-UniRule"/>
</dbReference>
<evidence type="ECO:0000256" key="1">
    <source>
        <dbReference type="ARBA" id="ARBA00004395"/>
    </source>
</evidence>
<name>A0A1V6PC17_PENDC</name>
<evidence type="ECO:0000313" key="15">
    <source>
        <dbReference type="EMBL" id="OQD74525.1"/>
    </source>
</evidence>
<dbReference type="AlphaFoldDB" id="A0A1V6PC17"/>
<evidence type="ECO:0000256" key="2">
    <source>
        <dbReference type="ARBA" id="ARBA00011023"/>
    </source>
</evidence>
<evidence type="ECO:0000256" key="9">
    <source>
        <dbReference type="ARBA" id="ARBA00043873"/>
    </source>
</evidence>
<proteinExistence type="inferred from homology"/>
<dbReference type="EMBL" id="MDYL01000010">
    <property type="protein sequence ID" value="OQD74525.1"/>
    <property type="molecule type" value="Genomic_DNA"/>
</dbReference>
<feature type="region of interest" description="Disordered" evidence="11">
    <location>
        <begin position="725"/>
        <end position="762"/>
    </location>
</feature>
<dbReference type="GO" id="GO:0017119">
    <property type="term" value="C:Golgi transport complex"/>
    <property type="evidence" value="ECO:0007669"/>
    <property type="project" value="UniProtKB-UniRule"/>
</dbReference>
<comment type="similarity">
    <text evidence="2 10">Belongs to the COG6 family.</text>
</comment>
<dbReference type="OrthoDB" id="272987at2759"/>
<dbReference type="GO" id="GO:0015031">
    <property type="term" value="P:protein transport"/>
    <property type="evidence" value="ECO:0007669"/>
    <property type="project" value="UniProtKB-KW"/>
</dbReference>
<comment type="function">
    <text evidence="9">Acts as a component of the peripheral membrane COG complex that is involved in intra-Golgi protein trafficking. COG is located at the cis-Golgi, and regulates tethering of retrograde intra-Golgi vesicles and possibly a number of other membrane trafficking events.</text>
</comment>
<comment type="subcellular location">
    <subcellularLocation>
        <location evidence="1 10">Golgi apparatus membrane</location>
        <topology evidence="1 10">Peripheral membrane protein</topology>
    </subcellularLocation>
</comment>
<evidence type="ECO:0000256" key="5">
    <source>
        <dbReference type="ARBA" id="ARBA00022927"/>
    </source>
</evidence>
<sequence length="777" mass="86112">MLIRRRSGSTHVARLSFLLKLSTLGHCSSIMTSYFPPGVSNGSSPAQSPLSPPTQRSSALSNRLTSVLSASYADSDIRDALETLSVRGIHNSAETRRQLRLDVQKEVVDCNAEIVRDFGKVAEQLRRIGGVITTLNQTCDEMRKHISLAKQDTTPVLEEATALMAQKKDTETKQRLLDAFSKHFLVPEEDLMFLTAAEEPIDERFFEILARVKQVHHDCEHLLGGENQRLGLELMELSTRHLNSAYQKLYRWIQKEFQSLNLEDPRISSSIRRALRVLAERPSLFHSCLDFFAEARDYVLSDSFHYALTDAMSGGTGAGAGGDPSVKPIEFSAHDPLRYIGDMLAWVHSTTVSEREALEALFVADGEELARGIQAGLNSEPWARIDEEEETTFDGRKALSDLVNRDLTGVSRSLRQRVELVIQGHDDPVTCYKVINLLSFYRTTFSKLVGAQSQLVDLMQVLEKFTFGHFETLMRDQVSALSTDHGAMIPPRDLSPPEFLLDALEELVSLMKTHEASVGPEEPTDSGNENRFTPVLRAAFDPFLTLARSSSDELKDITAQTIYRTNILLAARGTISSFAFASETHNSPLSAALSTLRTNLLDIQHQFLLETSGLQVLLDALEPFSKTGKESESDSEREQPKPHLADLTNLSAFQPDALVASSQQLDDFLPSALMDATEHLKRVQSASLVQSVTEDAVEAFCRDFEFVEGMIIAADEARGMTQVSLGTGGSVVSGQSGKSRKNGDDQDGDETEDEKEDQWSLRALFPRTTGEIRVLLS</sequence>
<evidence type="ECO:0000256" key="6">
    <source>
        <dbReference type="ARBA" id="ARBA00023034"/>
    </source>
</evidence>
<feature type="compositionally biased region" description="Acidic residues" evidence="11">
    <location>
        <begin position="745"/>
        <end position="756"/>
    </location>
</feature>
<dbReference type="InterPro" id="IPR048368">
    <property type="entry name" value="COG6_N"/>
</dbReference>
<protein>
    <recommendedName>
        <fullName evidence="3 10">Conserved oligomeric Golgi complex subunit 6</fullName>
        <shortName evidence="10">COG complex subunit 6</shortName>
    </recommendedName>
    <alternativeName>
        <fullName evidence="8 10">Component of oligomeric Golgi complex 6</fullName>
    </alternativeName>
</protein>
<evidence type="ECO:0000256" key="8">
    <source>
        <dbReference type="ARBA" id="ARBA00031348"/>
    </source>
</evidence>
<evidence type="ECO:0000313" key="16">
    <source>
        <dbReference type="Proteomes" id="UP000191522"/>
    </source>
</evidence>
<evidence type="ECO:0000259" key="13">
    <source>
        <dbReference type="Pfam" id="PF06419"/>
    </source>
</evidence>
<feature type="domain" description="Conserved Oligomeric Golgi complex subunit 6 C-terminal" evidence="14">
    <location>
        <begin position="228"/>
        <end position="776"/>
    </location>
</feature>
<keyword evidence="6 10" id="KW-0333">Golgi apparatus</keyword>
<feature type="signal peptide" evidence="12">
    <location>
        <begin position="1"/>
        <end position="27"/>
    </location>
</feature>
<dbReference type="PANTHER" id="PTHR21506">
    <property type="entry name" value="COMPONENT OF OLIGOMERIC GOLGI COMPLEX 6"/>
    <property type="match status" value="1"/>
</dbReference>
<comment type="caution">
    <text evidence="15">The sequence shown here is derived from an EMBL/GenBank/DDBJ whole genome shotgun (WGS) entry which is preliminary data.</text>
</comment>
<comment type="function">
    <text evidence="10">Acts as component of the peripheral membrane COG complex that is involved in intra-Golgi protein trafficking. COG is located at the cis-Golgi, and regulates tethering of retrograde intra-Golgi vesicles and possibly a number of other membrane trafficking events.</text>
</comment>
<dbReference type="STRING" id="69771.A0A1V6PC17"/>
<evidence type="ECO:0000256" key="3">
    <source>
        <dbReference type="ARBA" id="ARBA00020973"/>
    </source>
</evidence>
<dbReference type="SMART" id="SM01087">
    <property type="entry name" value="COG6"/>
    <property type="match status" value="1"/>
</dbReference>
<gene>
    <name evidence="15" type="ORF">PENDEC_c010G00740</name>
</gene>
<dbReference type="GO" id="GO:0000139">
    <property type="term" value="C:Golgi membrane"/>
    <property type="evidence" value="ECO:0007669"/>
    <property type="project" value="UniProtKB-SubCell"/>
</dbReference>